<comment type="caution">
    <text evidence="1">The sequence shown here is derived from an EMBL/GenBank/DDBJ whole genome shotgun (WGS) entry which is preliminary data.</text>
</comment>
<reference evidence="1" key="1">
    <citation type="journal article" date="2023" name="Science">
        <title>Genome structures resolve the early diversification of teleost fishes.</title>
        <authorList>
            <person name="Parey E."/>
            <person name="Louis A."/>
            <person name="Montfort J."/>
            <person name="Bouchez O."/>
            <person name="Roques C."/>
            <person name="Iampietro C."/>
            <person name="Lluch J."/>
            <person name="Castinel A."/>
            <person name="Donnadieu C."/>
            <person name="Desvignes T."/>
            <person name="Floi Bucao C."/>
            <person name="Jouanno E."/>
            <person name="Wen M."/>
            <person name="Mejri S."/>
            <person name="Dirks R."/>
            <person name="Jansen H."/>
            <person name="Henkel C."/>
            <person name="Chen W.J."/>
            <person name="Zahm M."/>
            <person name="Cabau C."/>
            <person name="Klopp C."/>
            <person name="Thompson A.W."/>
            <person name="Robinson-Rechavi M."/>
            <person name="Braasch I."/>
            <person name="Lecointre G."/>
            <person name="Bobe J."/>
            <person name="Postlethwait J.H."/>
            <person name="Berthelot C."/>
            <person name="Roest Crollius H."/>
            <person name="Guiguen Y."/>
        </authorList>
    </citation>
    <scope>NUCLEOTIDE SEQUENCE</scope>
    <source>
        <strain evidence="1">NC1722</strain>
    </source>
</reference>
<name>A0AAD7S2S7_9TELE</name>
<dbReference type="Proteomes" id="UP001221898">
    <property type="component" value="Unassembled WGS sequence"/>
</dbReference>
<gene>
    <name evidence="1" type="ORF">AAFF_G00042190</name>
</gene>
<protein>
    <submittedName>
        <fullName evidence="1">Uncharacterized protein</fullName>
    </submittedName>
</protein>
<dbReference type="EMBL" id="JAINUG010000122">
    <property type="protein sequence ID" value="KAJ8394864.1"/>
    <property type="molecule type" value="Genomic_DNA"/>
</dbReference>
<evidence type="ECO:0000313" key="2">
    <source>
        <dbReference type="Proteomes" id="UP001221898"/>
    </source>
</evidence>
<keyword evidence="2" id="KW-1185">Reference proteome</keyword>
<dbReference type="AlphaFoldDB" id="A0AAD7S2S7"/>
<proteinExistence type="predicted"/>
<sequence>MSWLSSPDRTLSSRATRWTPDPAIAHITKQQRYYQHRSSHAYTSAAGGRIGAYGMFLACPSRLSVDITTKRQTDRRADRWTHKDSHVSVA</sequence>
<evidence type="ECO:0000313" key="1">
    <source>
        <dbReference type="EMBL" id="KAJ8394864.1"/>
    </source>
</evidence>
<organism evidence="1 2">
    <name type="scientific">Aldrovandia affinis</name>
    <dbReference type="NCBI Taxonomy" id="143900"/>
    <lineage>
        <taxon>Eukaryota</taxon>
        <taxon>Metazoa</taxon>
        <taxon>Chordata</taxon>
        <taxon>Craniata</taxon>
        <taxon>Vertebrata</taxon>
        <taxon>Euteleostomi</taxon>
        <taxon>Actinopterygii</taxon>
        <taxon>Neopterygii</taxon>
        <taxon>Teleostei</taxon>
        <taxon>Notacanthiformes</taxon>
        <taxon>Halosauridae</taxon>
        <taxon>Aldrovandia</taxon>
    </lineage>
</organism>
<accession>A0AAD7S2S7</accession>